<proteinExistence type="predicted"/>
<dbReference type="Pfam" id="PF22483">
    <property type="entry name" value="Mu-transpos_C_2"/>
    <property type="match status" value="1"/>
</dbReference>
<dbReference type="AlphaFoldDB" id="A0A5D0XI43"/>
<name>A0A5D0XI43_9MICC</name>
<dbReference type="NCBIfam" id="NF033546">
    <property type="entry name" value="transpos_IS21"/>
    <property type="match status" value="1"/>
</dbReference>
<reference evidence="2 3" key="1">
    <citation type="submission" date="2019-08" db="EMBL/GenBank/DDBJ databases">
        <title>Genone of Arthrobacter echini P9.</title>
        <authorList>
            <person name="Bowman J.P."/>
        </authorList>
    </citation>
    <scope>NUCLEOTIDE SEQUENCE [LARGE SCALE GENOMIC DNA]</scope>
    <source>
        <strain evidence="2 3">P9</strain>
    </source>
</reference>
<dbReference type="RefSeq" id="WP_148601807.1">
    <property type="nucleotide sequence ID" value="NZ_VSLD01000013.1"/>
</dbReference>
<dbReference type="InterPro" id="IPR054353">
    <property type="entry name" value="IstA-like_C"/>
</dbReference>
<evidence type="ECO:0000259" key="1">
    <source>
        <dbReference type="Pfam" id="PF22483"/>
    </source>
</evidence>
<comment type="caution">
    <text evidence="2">The sequence shown here is derived from an EMBL/GenBank/DDBJ whole genome shotgun (WGS) entry which is preliminary data.</text>
</comment>
<feature type="domain" description="Transposase for insertion sequence element IS21-like C-terminal" evidence="1">
    <location>
        <begin position="314"/>
        <end position="378"/>
    </location>
</feature>
<dbReference type="EMBL" id="VSLD01000013">
    <property type="protein sequence ID" value="TYC96302.1"/>
    <property type="molecule type" value="Genomic_DNA"/>
</dbReference>
<dbReference type="PANTHER" id="PTHR35004">
    <property type="entry name" value="TRANSPOSASE RV3428C-RELATED"/>
    <property type="match status" value="1"/>
</dbReference>
<evidence type="ECO:0000313" key="2">
    <source>
        <dbReference type="EMBL" id="TYC96302.1"/>
    </source>
</evidence>
<accession>A0A5D0XI43</accession>
<dbReference type="Proteomes" id="UP000323410">
    <property type="component" value="Unassembled WGS sequence"/>
</dbReference>
<protein>
    <submittedName>
        <fullName evidence="2">IS21 family transposase</fullName>
    </submittedName>
</protein>
<keyword evidence="3" id="KW-1185">Reference proteome</keyword>
<sequence length="571" mass="63233">MRARVEVFAAIRRDARVEGLSVRALAVRHGVHRRTVRAALESADPPERKTPVRLAAKLQTFKPAVDAMLVEDTTAPRKQRHTARRILARLIEEHGAEDLSYSTVRDYVRVRRAEIDVEAGRRVEVFVPQEHAPSAEAEVDFGEVWVVLNGVKTKCHMFVYRLSHSGKAVHRVYPTQAQEAFLEGHIDAFTALGGVPTRHIRYDNLTAAVTAVVFGQGRQRVENDRWVLFRSHYGFDAFYCQPGVTGAHEKGGVEGEVGRFRRNRLSPMPVVASLDELNDRIRVWEAEDDNRRINDRIRTVGQDFDTEQPLLAALPTETFDSGLVLTPRVDRSSMITVRMVKYSVPTRFIGRKVRVSLRASEIVVFDRRTTVARHQRITVKLGQSVQLDHYLEVLKAKPGALPGSTALARAREGGSFTNAHEAFWAASRRVNGDADGTRELIDVLLLHRFMHADDIQAGISAALTVGAVSADVVAVEARRHAAGALIEDRELTAVGGSTSDRHSGAHRGAHVESDVQRVVSLTQRRLMDPAAVIAGLPPDSRPIPSVSSYDELLAKRTSSNVSDTASKENIS</sequence>
<dbReference type="OrthoDB" id="2065409at2"/>
<evidence type="ECO:0000313" key="3">
    <source>
        <dbReference type="Proteomes" id="UP000323410"/>
    </source>
</evidence>
<organism evidence="2 3">
    <name type="scientific">Arthrobacter echini</name>
    <dbReference type="NCBI Taxonomy" id="1529066"/>
    <lineage>
        <taxon>Bacteria</taxon>
        <taxon>Bacillati</taxon>
        <taxon>Actinomycetota</taxon>
        <taxon>Actinomycetes</taxon>
        <taxon>Micrococcales</taxon>
        <taxon>Micrococcaceae</taxon>
        <taxon>Arthrobacter</taxon>
    </lineage>
</organism>
<gene>
    <name evidence="2" type="ORF">FQ377_14020</name>
</gene>
<dbReference type="PANTHER" id="PTHR35004:SF7">
    <property type="entry name" value="INTEGRASE PROTEIN"/>
    <property type="match status" value="1"/>
</dbReference>